<evidence type="ECO:0000313" key="3">
    <source>
        <dbReference type="EMBL" id="GBG32727.1"/>
    </source>
</evidence>
<accession>A0A2R5GPD3</accession>
<feature type="region of interest" description="Disordered" evidence="2">
    <location>
        <begin position="551"/>
        <end position="595"/>
    </location>
</feature>
<feature type="compositionally biased region" description="Basic and acidic residues" evidence="2">
    <location>
        <begin position="233"/>
        <end position="253"/>
    </location>
</feature>
<proteinExistence type="predicted"/>
<reference evidence="3 4" key="1">
    <citation type="submission" date="2017-12" db="EMBL/GenBank/DDBJ databases">
        <title>Sequencing, de novo assembly and annotation of complete genome of a new Thraustochytrid species, strain FCC1311.</title>
        <authorList>
            <person name="Sedici K."/>
            <person name="Godart F."/>
            <person name="Aiese Cigliano R."/>
            <person name="Sanseverino W."/>
            <person name="Barakat M."/>
            <person name="Ortet P."/>
            <person name="Marechal E."/>
            <person name="Cagnac O."/>
            <person name="Amato A."/>
        </authorList>
    </citation>
    <scope>NUCLEOTIDE SEQUENCE [LARGE SCALE GENOMIC DNA]</scope>
</reference>
<feature type="coiled-coil region" evidence="1">
    <location>
        <begin position="345"/>
        <end position="372"/>
    </location>
</feature>
<dbReference type="EMBL" id="BEYU01000128">
    <property type="protein sequence ID" value="GBG32727.1"/>
    <property type="molecule type" value="Genomic_DNA"/>
</dbReference>
<evidence type="ECO:0000256" key="1">
    <source>
        <dbReference type="SAM" id="Coils"/>
    </source>
</evidence>
<dbReference type="GO" id="GO:0010468">
    <property type="term" value="P:regulation of gene expression"/>
    <property type="evidence" value="ECO:0007669"/>
    <property type="project" value="TreeGrafter"/>
</dbReference>
<keyword evidence="1" id="KW-0175">Coiled coil</keyword>
<name>A0A2R5GPD3_9STRA</name>
<comment type="caution">
    <text evidence="3">The sequence shown here is derived from an EMBL/GenBank/DDBJ whole genome shotgun (WGS) entry which is preliminary data.</text>
</comment>
<evidence type="ECO:0000256" key="2">
    <source>
        <dbReference type="SAM" id="MobiDB-lite"/>
    </source>
</evidence>
<dbReference type="PANTHER" id="PTHR14312">
    <property type="entry name" value="CREB/ATF BZIP TRANSCRIPTION FACTOR"/>
    <property type="match status" value="1"/>
</dbReference>
<keyword evidence="4" id="KW-1185">Reference proteome</keyword>
<dbReference type="AlphaFoldDB" id="A0A2R5GPD3"/>
<feature type="coiled-coil region" evidence="1">
    <location>
        <begin position="93"/>
        <end position="130"/>
    </location>
</feature>
<dbReference type="GO" id="GO:0043565">
    <property type="term" value="F:sequence-specific DNA binding"/>
    <property type="evidence" value="ECO:0007669"/>
    <property type="project" value="TreeGrafter"/>
</dbReference>
<feature type="compositionally biased region" description="Acidic residues" evidence="2">
    <location>
        <begin position="274"/>
        <end position="284"/>
    </location>
</feature>
<dbReference type="Proteomes" id="UP000241890">
    <property type="component" value="Unassembled WGS sequence"/>
</dbReference>
<gene>
    <name evidence="3" type="ORF">FCC1311_089522</name>
</gene>
<dbReference type="PANTHER" id="PTHR14312:SF1">
    <property type="entry name" value="BASIC-LEUCINE ZIPPER TRANSCRIPTION FACTOR A"/>
    <property type="match status" value="1"/>
</dbReference>
<organism evidence="3 4">
    <name type="scientific">Hondaea fermentalgiana</name>
    <dbReference type="NCBI Taxonomy" id="2315210"/>
    <lineage>
        <taxon>Eukaryota</taxon>
        <taxon>Sar</taxon>
        <taxon>Stramenopiles</taxon>
        <taxon>Bigyra</taxon>
        <taxon>Labyrinthulomycetes</taxon>
        <taxon>Thraustochytrida</taxon>
        <taxon>Thraustochytriidae</taxon>
        <taxon>Hondaea</taxon>
    </lineage>
</organism>
<sequence length="595" mass="66449">MHFFPTLNAETQTALQAHEKLAGRQDQGAGAGVGRGEDAEVGAAVVAAAAAAAVRKETVAAAEARNPVVIVKPANVADINNLRQPSVARQKHLQQYQYHQQQLQQQSQHLQQQQEQQLQQNQQLQQLQQRQQHQLAYQMQAPRGELALGVAAMWPFWSAVAHQQDMLTPGRVAACAVGRGNRPEEGKTSSEDKHFSKKLNSAISHLLHKQEIAQPAAPQKVRFSSNEKRHVKARYEDHDFRDDDHDGNDHGDGEVDPTSGYDAWSQSSRLRSMEEDDDISDPGDPEVFLERADKKEVERNRCKLAEFLRRERICSQQMLECHETFRRSECDARVESIERVCGKEIHEVECQIESLKHKLLALEQQRDEMMADTTSTYLEMGELLRKDTERVAKAQRKLRACAGQDYVTARENVAAVMAFCKKRVDRSAESGRAPMTGAPISVGPEVPALRSEAAEDSVEAVLKAAKDAQATGKEFLHADSAMQRWILTGHRPSTKNVVRWLRTNAKLAKALGDRLLDLADQSNEMDFFDKVETFARKCSLLVFDGAADTLNEKPSANDDAGSSDTEPGQGREHSLGRASKKRRHETAAAYTRDIF</sequence>
<dbReference type="GO" id="GO:0005634">
    <property type="term" value="C:nucleus"/>
    <property type="evidence" value="ECO:0007669"/>
    <property type="project" value="TreeGrafter"/>
</dbReference>
<feature type="region of interest" description="Disordered" evidence="2">
    <location>
        <begin position="233"/>
        <end position="287"/>
    </location>
</feature>
<protein>
    <submittedName>
        <fullName evidence="3">Uncharacterized protein</fullName>
    </submittedName>
</protein>
<dbReference type="InParanoid" id="A0A2R5GPD3"/>
<evidence type="ECO:0000313" key="4">
    <source>
        <dbReference type="Proteomes" id="UP000241890"/>
    </source>
</evidence>